<evidence type="ECO:0000313" key="1">
    <source>
        <dbReference type="EMBL" id="KAA9333357.1"/>
    </source>
</evidence>
<name>A0AA88FN77_9BACT</name>
<proteinExistence type="predicted"/>
<dbReference type="PANTHER" id="PTHR12526">
    <property type="entry name" value="GLYCOSYLTRANSFERASE"/>
    <property type="match status" value="1"/>
</dbReference>
<dbReference type="CDD" id="cd03801">
    <property type="entry name" value="GT4_PimA-like"/>
    <property type="match status" value="1"/>
</dbReference>
<dbReference type="PANTHER" id="PTHR12526:SF636">
    <property type="entry name" value="BLL3647 PROTEIN"/>
    <property type="match status" value="1"/>
</dbReference>
<dbReference type="SUPFAM" id="SSF53756">
    <property type="entry name" value="UDP-Glycosyltransferase/glycogen phosphorylase"/>
    <property type="match status" value="1"/>
</dbReference>
<accession>A0AA88FN77</accession>
<evidence type="ECO:0000313" key="2">
    <source>
        <dbReference type="Proteomes" id="UP000326380"/>
    </source>
</evidence>
<gene>
    <name evidence="1" type="ORF">F0P96_10330</name>
</gene>
<organism evidence="1 2">
    <name type="scientific">Hymenobacter busanensis</name>
    <dbReference type="NCBI Taxonomy" id="2607656"/>
    <lineage>
        <taxon>Bacteria</taxon>
        <taxon>Pseudomonadati</taxon>
        <taxon>Bacteroidota</taxon>
        <taxon>Cytophagia</taxon>
        <taxon>Cytophagales</taxon>
        <taxon>Hymenobacteraceae</taxon>
        <taxon>Hymenobacter</taxon>
    </lineage>
</organism>
<dbReference type="Gene3D" id="3.40.50.2000">
    <property type="entry name" value="Glycogen Phosphorylase B"/>
    <property type="match status" value="2"/>
</dbReference>
<dbReference type="EMBL" id="VTWU01000003">
    <property type="protein sequence ID" value="KAA9333357.1"/>
    <property type="molecule type" value="Genomic_DNA"/>
</dbReference>
<dbReference type="Pfam" id="PF13692">
    <property type="entry name" value="Glyco_trans_1_4"/>
    <property type="match status" value="1"/>
</dbReference>
<protein>
    <submittedName>
        <fullName evidence="1">Glycosyltransferase family 4 protein</fullName>
    </submittedName>
</protein>
<sequence>MEKPIPPRLRVAFVSSCPEAWGGSEELWARAAHTLATAGYEVLALKTFLDPTHPKVEELRESGCTLRNLSAAPALPRRLLNRLKPATQQFSSSDLEKKILADNLRRFLPHLTVVSQGSNFDGIHLAETCADHGHPYILIAQKAVEFFFPWGPNREISQRVYQAARRCFFVSRHNLACTEDQLGMSLPHGVVMANPYNVPFAVSVPYPNPPDETPLELACVARLFFFDKGQDVLLRVLALPHWQARSVRVTFYGSGFDQAGIAQMAGLRGVTNVSFGGHVADVAGIWARHQALIMPSRSEGLPLALVEAMLCGRPAIATNVGGIAEVLEDNLTGFLAAAPTVAALDEAMERAWARRHEWEAIGAEAARRIRTLVPADPVDAFVTQLLAAVPEQLTGG</sequence>
<dbReference type="AlphaFoldDB" id="A0AA88FN77"/>
<dbReference type="Proteomes" id="UP000326380">
    <property type="component" value="Unassembled WGS sequence"/>
</dbReference>
<dbReference type="GO" id="GO:0016757">
    <property type="term" value="F:glycosyltransferase activity"/>
    <property type="evidence" value="ECO:0007669"/>
    <property type="project" value="TreeGrafter"/>
</dbReference>
<reference evidence="1 2" key="1">
    <citation type="submission" date="2019-09" db="EMBL/GenBank/DDBJ databases">
        <title>Genome sequence of Hymenobacter sp. M3.</title>
        <authorList>
            <person name="Srinivasan S."/>
        </authorList>
    </citation>
    <scope>NUCLEOTIDE SEQUENCE [LARGE SCALE GENOMIC DNA]</scope>
    <source>
        <strain evidence="1 2">M3</strain>
    </source>
</reference>
<keyword evidence="2" id="KW-1185">Reference proteome</keyword>
<comment type="caution">
    <text evidence="1">The sequence shown here is derived from an EMBL/GenBank/DDBJ whole genome shotgun (WGS) entry which is preliminary data.</text>
</comment>